<dbReference type="Pfam" id="PF01596">
    <property type="entry name" value="Methyltransf_3"/>
    <property type="match status" value="1"/>
</dbReference>
<accession>E4U6A9</accession>
<dbReference type="PANTHER" id="PTHR43167">
    <property type="entry name" value="PUTATIVE (AFU_ORTHOLOGUE AFUA_6G01830)-RELATED"/>
    <property type="match status" value="1"/>
</dbReference>
<keyword evidence="5" id="KW-1185">Reference proteome</keyword>
<dbReference type="STRING" id="670487.Ocepr_0065"/>
<protein>
    <submittedName>
        <fullName evidence="4">O-methyltransferase family 3</fullName>
    </submittedName>
</protein>
<dbReference type="EMBL" id="CP002361">
    <property type="protein sequence ID" value="ADR35529.1"/>
    <property type="molecule type" value="Genomic_DNA"/>
</dbReference>
<dbReference type="PANTHER" id="PTHR43167:SF1">
    <property type="entry name" value="PUTATIVE (AFU_ORTHOLOGUE AFUA_6G01830)-RELATED"/>
    <property type="match status" value="1"/>
</dbReference>
<dbReference type="GO" id="GO:0008171">
    <property type="term" value="F:O-methyltransferase activity"/>
    <property type="evidence" value="ECO:0007669"/>
    <property type="project" value="InterPro"/>
</dbReference>
<keyword evidence="2 4" id="KW-0808">Transferase</keyword>
<evidence type="ECO:0000256" key="3">
    <source>
        <dbReference type="ARBA" id="ARBA00022691"/>
    </source>
</evidence>
<dbReference type="eggNOG" id="COG4122">
    <property type="taxonomic scope" value="Bacteria"/>
</dbReference>
<dbReference type="SUPFAM" id="SSF53335">
    <property type="entry name" value="S-adenosyl-L-methionine-dependent methyltransferases"/>
    <property type="match status" value="1"/>
</dbReference>
<dbReference type="AlphaFoldDB" id="E4U6A9"/>
<dbReference type="PROSITE" id="PS51682">
    <property type="entry name" value="SAM_OMT_I"/>
    <property type="match status" value="1"/>
</dbReference>
<organism evidence="4 5">
    <name type="scientific">Oceanithermus profundus (strain DSM 14977 / NBRC 100410 / VKM B-2274 / 506)</name>
    <dbReference type="NCBI Taxonomy" id="670487"/>
    <lineage>
        <taxon>Bacteria</taxon>
        <taxon>Thermotogati</taxon>
        <taxon>Deinococcota</taxon>
        <taxon>Deinococci</taxon>
        <taxon>Thermales</taxon>
        <taxon>Thermaceae</taxon>
        <taxon>Oceanithermus</taxon>
    </lineage>
</organism>
<dbReference type="GO" id="GO:0032259">
    <property type="term" value="P:methylation"/>
    <property type="evidence" value="ECO:0007669"/>
    <property type="project" value="UniProtKB-KW"/>
</dbReference>
<reference evidence="4 5" key="2">
    <citation type="journal article" date="2011" name="Stand. Genomic Sci.">
        <title>Complete genome sequence of Oceanithermus profundus type strain (506).</title>
        <authorList>
            <person name="Pati A."/>
            <person name="Zhang X."/>
            <person name="Lapidus A."/>
            <person name="Nolan M."/>
            <person name="Lucas S."/>
            <person name="Del Rio T.G."/>
            <person name="Tice H."/>
            <person name="Cheng J.F."/>
            <person name="Tapia R."/>
            <person name="Han C."/>
            <person name="Goodwin L."/>
            <person name="Pitluck S."/>
            <person name="Liolios K."/>
            <person name="Pagani I."/>
            <person name="Ivanova N."/>
            <person name="Mavromatis K."/>
            <person name="Chen A."/>
            <person name="Palaniappan K."/>
            <person name="Hauser L."/>
            <person name="Jeffries C.D."/>
            <person name="Brambilla E.M."/>
            <person name="Rohl A."/>
            <person name="Mwirichia R."/>
            <person name="Rohde M."/>
            <person name="Tindall B.J."/>
            <person name="Sikorski J."/>
            <person name="Wirth R."/>
            <person name="Goker M."/>
            <person name="Woyke T."/>
            <person name="Detter J.C."/>
            <person name="Bristow J."/>
            <person name="Eisen J.A."/>
            <person name="Markowitz V."/>
            <person name="Hugenholtz P."/>
            <person name="Kyrpides N.C."/>
            <person name="Klenk H.P."/>
            <person name="Land M."/>
        </authorList>
    </citation>
    <scope>NUCLEOTIDE SEQUENCE [LARGE SCALE GENOMIC DNA]</scope>
    <source>
        <strain evidence="5">DSM 14977 / NBRC 100410 / VKM B-2274 / 506</strain>
    </source>
</reference>
<keyword evidence="1 4" id="KW-0489">Methyltransferase</keyword>
<proteinExistence type="predicted"/>
<evidence type="ECO:0000313" key="4">
    <source>
        <dbReference type="EMBL" id="ADR35529.1"/>
    </source>
</evidence>
<keyword evidence="3" id="KW-0949">S-adenosyl-L-methionine</keyword>
<gene>
    <name evidence="4" type="ordered locus">Ocepr_0065</name>
</gene>
<reference evidence="5" key="1">
    <citation type="submission" date="2010-11" db="EMBL/GenBank/DDBJ databases">
        <title>The complete sequence of chromosome of Oceanithermus profundus DSM 14977.</title>
        <authorList>
            <consortium name="US DOE Joint Genome Institute (JGI-PGF)"/>
            <person name="Lucas S."/>
            <person name="Copeland A."/>
            <person name="Lapidus A."/>
            <person name="Bruce D."/>
            <person name="Goodwin L."/>
            <person name="Pitluck S."/>
            <person name="Kyrpides N."/>
            <person name="Mavromatis K."/>
            <person name="Pagani I."/>
            <person name="Ivanova N."/>
            <person name="Zhang X."/>
            <person name="Brettin T."/>
            <person name="Detter J.C."/>
            <person name="Tapia R."/>
            <person name="Han C."/>
            <person name="Land M."/>
            <person name="Hauser L."/>
            <person name="Markowitz V."/>
            <person name="Cheng J.-F."/>
            <person name="Hugenholtz P."/>
            <person name="Woyke T."/>
            <person name="Wu D."/>
            <person name="Tindall B."/>
            <person name="Faehnrich R."/>
            <person name="Brambilla E."/>
            <person name="Klenk H.-P."/>
            <person name="Eisen J.A."/>
        </authorList>
    </citation>
    <scope>NUCLEOTIDE SEQUENCE [LARGE SCALE GENOMIC DNA]</scope>
    <source>
        <strain evidence="5">DSM 14977 / NBRC 100410 / VKM B-2274 / 506</strain>
    </source>
</reference>
<dbReference type="InterPro" id="IPR002935">
    <property type="entry name" value="SAM_O-MeTrfase"/>
</dbReference>
<dbReference type="OrthoDB" id="9799672at2"/>
<dbReference type="CDD" id="cd02440">
    <property type="entry name" value="AdoMet_MTases"/>
    <property type="match status" value="1"/>
</dbReference>
<dbReference type="InterPro" id="IPR029063">
    <property type="entry name" value="SAM-dependent_MTases_sf"/>
</dbReference>
<name>E4U6A9_OCEP5</name>
<evidence type="ECO:0000313" key="5">
    <source>
        <dbReference type="Proteomes" id="UP000008722"/>
    </source>
</evidence>
<dbReference type="KEGG" id="opr:Ocepr_0065"/>
<dbReference type="Proteomes" id="UP000008722">
    <property type="component" value="Chromosome"/>
</dbReference>
<dbReference type="RefSeq" id="WP_013456699.1">
    <property type="nucleotide sequence ID" value="NC_014761.1"/>
</dbReference>
<evidence type="ECO:0000256" key="1">
    <source>
        <dbReference type="ARBA" id="ARBA00022603"/>
    </source>
</evidence>
<sequence>MFHDLPEALRARMAELEAIDARDRTDGTPHRRRLRQVPPETGRFLALLAAAAPAGAIVEVGTSAGYSTLWLALAARASGRTVTTFEVLPEKVALARETFARAGVEDVVRLVEGDARDRVAGLDAVGFAFLDAEKGAYPALYEALLPRLVPGGLLAADNVLSHAEALGPFVDRVLGDRRVDAVVVPIGKGVLLARRPGARATAGGAEPPAAGAGKA</sequence>
<evidence type="ECO:0000256" key="2">
    <source>
        <dbReference type="ARBA" id="ARBA00022679"/>
    </source>
</evidence>
<dbReference type="HOGENOM" id="CLU_067676_4_1_0"/>
<dbReference type="Gene3D" id="3.40.50.150">
    <property type="entry name" value="Vaccinia Virus protein VP39"/>
    <property type="match status" value="1"/>
</dbReference>